<sequence>MLFLSLICLIPALVYAQMDAITQLPIGTRLDLCANQIATCINSCGSAANAPMKFCNATTLGWGCGCLTNTPPVEPWNWPVASRDCTLNLQSCTNECNSQPSPTSECFNKCTSVWQCNTVNAPVSYLQVSDVSQTPSYAAPNITYAGNIPGTNTPAKSSTASDSATHALFCFIIVVIAISA</sequence>
<dbReference type="OrthoDB" id="1708823at2759"/>
<accession>A0A2T9Z1W0</accession>
<comment type="caution">
    <text evidence="3">The sequence shown here is derived from an EMBL/GenBank/DDBJ whole genome shotgun (WGS) entry which is preliminary data.</text>
</comment>
<evidence type="ECO:0000313" key="3">
    <source>
        <dbReference type="EMBL" id="PVU98514.1"/>
    </source>
</evidence>
<organism evidence="3 4">
    <name type="scientific">Furculomyces boomerangus</name>
    <dbReference type="NCBI Taxonomy" id="61424"/>
    <lineage>
        <taxon>Eukaryota</taxon>
        <taxon>Fungi</taxon>
        <taxon>Fungi incertae sedis</taxon>
        <taxon>Zoopagomycota</taxon>
        <taxon>Kickxellomycotina</taxon>
        <taxon>Harpellomycetes</taxon>
        <taxon>Harpellales</taxon>
        <taxon>Harpellaceae</taxon>
        <taxon>Furculomyces</taxon>
    </lineage>
</organism>
<feature type="domain" description="DUF7707" evidence="2">
    <location>
        <begin position="22"/>
        <end position="110"/>
    </location>
</feature>
<feature type="signal peptide" evidence="1">
    <location>
        <begin position="1"/>
        <end position="16"/>
    </location>
</feature>
<dbReference type="Pfam" id="PF24808">
    <property type="entry name" value="DUF7707"/>
    <property type="match status" value="1"/>
</dbReference>
<name>A0A2T9Z1W0_9FUNG</name>
<dbReference type="EMBL" id="MBFT01000076">
    <property type="protein sequence ID" value="PVU98514.1"/>
    <property type="molecule type" value="Genomic_DNA"/>
</dbReference>
<evidence type="ECO:0000256" key="1">
    <source>
        <dbReference type="SAM" id="SignalP"/>
    </source>
</evidence>
<evidence type="ECO:0000313" key="4">
    <source>
        <dbReference type="Proteomes" id="UP000245699"/>
    </source>
</evidence>
<protein>
    <recommendedName>
        <fullName evidence="2">DUF7707 domain-containing protein</fullName>
    </recommendedName>
</protein>
<feature type="chain" id="PRO_5015581367" description="DUF7707 domain-containing protein" evidence="1">
    <location>
        <begin position="17"/>
        <end position="180"/>
    </location>
</feature>
<keyword evidence="1" id="KW-0732">Signal</keyword>
<reference evidence="3 4" key="1">
    <citation type="journal article" date="2018" name="MBio">
        <title>Comparative Genomics Reveals the Core Gene Toolbox for the Fungus-Insect Symbiosis.</title>
        <authorList>
            <person name="Wang Y."/>
            <person name="Stata M."/>
            <person name="Wang W."/>
            <person name="Stajich J.E."/>
            <person name="White M.M."/>
            <person name="Moncalvo J.M."/>
        </authorList>
    </citation>
    <scope>NUCLEOTIDE SEQUENCE [LARGE SCALE GENOMIC DNA]</scope>
    <source>
        <strain evidence="3 4">AUS-77-4</strain>
    </source>
</reference>
<gene>
    <name evidence="3" type="ORF">BB559_001496</name>
</gene>
<keyword evidence="4" id="KW-1185">Reference proteome</keyword>
<dbReference type="AlphaFoldDB" id="A0A2T9Z1W0"/>
<dbReference type="Proteomes" id="UP000245699">
    <property type="component" value="Unassembled WGS sequence"/>
</dbReference>
<evidence type="ECO:0000259" key="2">
    <source>
        <dbReference type="Pfam" id="PF24808"/>
    </source>
</evidence>
<dbReference type="InterPro" id="IPR056124">
    <property type="entry name" value="DUF7707"/>
</dbReference>
<proteinExistence type="predicted"/>